<comment type="subcellular location">
    <subcellularLocation>
        <location evidence="1">Cell membrane</location>
        <topology evidence="1">Multi-pass membrane protein</topology>
    </subcellularLocation>
</comment>
<dbReference type="GO" id="GO:0005886">
    <property type="term" value="C:plasma membrane"/>
    <property type="evidence" value="ECO:0007669"/>
    <property type="project" value="UniProtKB-SubCell"/>
</dbReference>
<evidence type="ECO:0000256" key="2">
    <source>
        <dbReference type="ARBA" id="ARBA00022475"/>
    </source>
</evidence>
<keyword evidence="3" id="KW-0812">Transmembrane</keyword>
<accession>A0A0C1YAJ2</accession>
<keyword evidence="4" id="KW-1133">Transmembrane helix</keyword>
<organism evidence="6">
    <name type="scientific">Lyngbya confervoides BDU141951</name>
    <dbReference type="NCBI Taxonomy" id="1574623"/>
    <lineage>
        <taxon>Bacteria</taxon>
        <taxon>Bacillati</taxon>
        <taxon>Cyanobacteriota</taxon>
        <taxon>Cyanophyceae</taxon>
        <taxon>Oscillatoriophycideae</taxon>
        <taxon>Oscillatoriales</taxon>
        <taxon>Microcoleaceae</taxon>
        <taxon>Lyngbya</taxon>
    </lineage>
</organism>
<comment type="caution">
    <text evidence="6">The sequence shown here is derived from an EMBL/GenBank/DDBJ whole genome shotgun (WGS) entry which is preliminary data.</text>
</comment>
<proteinExistence type="predicted"/>
<keyword evidence="2" id="KW-1003">Cell membrane</keyword>
<dbReference type="AlphaFoldDB" id="A0A0C1YAJ2"/>
<dbReference type="EMBL" id="JTHE02000003">
    <property type="protein sequence ID" value="NEV69726.1"/>
    <property type="molecule type" value="Genomic_DNA"/>
</dbReference>
<evidence type="ECO:0000256" key="5">
    <source>
        <dbReference type="ARBA" id="ARBA00023136"/>
    </source>
</evidence>
<reference evidence="6" key="2">
    <citation type="journal article" date="2015" name="Genome Announc.">
        <title>Draft Genome Sequence of Filamentous Marine Cyanobacterium Lyngbya confervoides Strain BDU141951.</title>
        <authorList>
            <person name="Chandrababunaidu M.M."/>
            <person name="Sen D."/>
            <person name="Tripathy S."/>
        </authorList>
    </citation>
    <scope>NUCLEOTIDE SEQUENCE</scope>
    <source>
        <strain evidence="6">BDU141951</strain>
    </source>
</reference>
<protein>
    <submittedName>
        <fullName evidence="6">YihY/virulence factor BrkB family protein</fullName>
    </submittedName>
</protein>
<evidence type="ECO:0000256" key="4">
    <source>
        <dbReference type="ARBA" id="ARBA00022989"/>
    </source>
</evidence>
<evidence type="ECO:0000313" key="6">
    <source>
        <dbReference type="EMBL" id="NEV69726.1"/>
    </source>
</evidence>
<gene>
    <name evidence="6" type="ORF">QQ91_021755</name>
</gene>
<dbReference type="PANTHER" id="PTHR30213:SF1">
    <property type="entry name" value="INNER MEMBRANE PROTEIN YHJD"/>
    <property type="match status" value="1"/>
</dbReference>
<dbReference type="Pfam" id="PF03631">
    <property type="entry name" value="Virul_fac_BrkB"/>
    <property type="match status" value="1"/>
</dbReference>
<dbReference type="PANTHER" id="PTHR30213">
    <property type="entry name" value="INNER MEMBRANE PROTEIN YHJD"/>
    <property type="match status" value="1"/>
</dbReference>
<dbReference type="NCBIfam" id="TIGR00765">
    <property type="entry name" value="yihY_not_rbn"/>
    <property type="match status" value="1"/>
</dbReference>
<keyword evidence="5" id="KW-0472">Membrane</keyword>
<reference evidence="6" key="3">
    <citation type="submission" date="2020-02" db="EMBL/GenBank/DDBJ databases">
        <authorList>
            <person name="Sarangi A.N."/>
            <person name="Ghosh S."/>
            <person name="Mukherjee M."/>
            <person name="Tripathy S."/>
        </authorList>
    </citation>
    <scope>NUCLEOTIDE SEQUENCE</scope>
    <source>
        <strain evidence="6">BDU141951</strain>
    </source>
</reference>
<evidence type="ECO:0000256" key="3">
    <source>
        <dbReference type="ARBA" id="ARBA00022692"/>
    </source>
</evidence>
<reference evidence="6" key="1">
    <citation type="submission" date="2014-11" db="EMBL/GenBank/DDBJ databases">
        <authorList>
            <person name="Malar M.C."/>
            <person name="Sen D."/>
            <person name="Tripathy S."/>
        </authorList>
    </citation>
    <scope>NUCLEOTIDE SEQUENCE</scope>
    <source>
        <strain evidence="6">BDU141951</strain>
    </source>
</reference>
<dbReference type="PIRSF" id="PIRSF035875">
    <property type="entry name" value="RNase_BN"/>
    <property type="match status" value="1"/>
</dbReference>
<name>A0A0C1YAJ2_9CYAN</name>
<sequence>MSPKQVWRMLKAAFQEWNEDKAARLAAALAYYTLFSLAPLLILVIAIAGLFFDSAAVRQQIMGQVEALIGGTSADFVSTILDNANRPGNNSGVIASLISVGLLLIGATGVLTQLQLSLNTIWSVEARPDIGFLNLLRKRLLSLGMIIVIGFLLLVSLIISSVISGFSDYLNTLAPSLDTIVQVLNFAVSFGITTLLFAMIFKFLPDVVITWGDVWFGSAATAILFSLGKFLIGLYLGNSSFGSSYGAAGSVIILLVWVFFSAQILFYGAELTQVYSRRFGSQIQPNRYAVRQEKVTVDQSNSQ</sequence>
<evidence type="ECO:0000256" key="1">
    <source>
        <dbReference type="ARBA" id="ARBA00004651"/>
    </source>
</evidence>
<dbReference type="InterPro" id="IPR017039">
    <property type="entry name" value="Virul_fac_BrkB"/>
</dbReference>